<accession>A0A5N7CMQ8</accession>
<name>A0A5N7CMQ8_PETAA</name>
<dbReference type="Pfam" id="PF00024">
    <property type="entry name" value="PAN_1"/>
    <property type="match status" value="2"/>
</dbReference>
<dbReference type="Proteomes" id="UP000326877">
    <property type="component" value="Unassembled WGS sequence"/>
</dbReference>
<feature type="chain" id="PRO_5024835681" description="Apple domain-containing protein" evidence="1">
    <location>
        <begin position="21"/>
        <end position="282"/>
    </location>
</feature>
<dbReference type="InterPro" id="IPR003609">
    <property type="entry name" value="Pan_app"/>
</dbReference>
<dbReference type="AlphaFoldDB" id="A0A5N7CMQ8"/>
<dbReference type="SUPFAM" id="SSF57414">
    <property type="entry name" value="Hairpin loop containing domain-like"/>
    <property type="match status" value="1"/>
</dbReference>
<feature type="signal peptide" evidence="1">
    <location>
        <begin position="1"/>
        <end position="20"/>
    </location>
</feature>
<feature type="domain" description="Apple" evidence="2">
    <location>
        <begin position="214"/>
        <end position="282"/>
    </location>
</feature>
<proteinExistence type="predicted"/>
<evidence type="ECO:0000259" key="2">
    <source>
        <dbReference type="PROSITE" id="PS50948"/>
    </source>
</evidence>
<evidence type="ECO:0000313" key="3">
    <source>
        <dbReference type="EMBL" id="KAE8395511.1"/>
    </source>
</evidence>
<evidence type="ECO:0000256" key="1">
    <source>
        <dbReference type="SAM" id="SignalP"/>
    </source>
</evidence>
<organism evidence="3">
    <name type="scientific">Petromyces alliaceus</name>
    <name type="common">Aspergillus alliaceus</name>
    <dbReference type="NCBI Taxonomy" id="209559"/>
    <lineage>
        <taxon>Eukaryota</taxon>
        <taxon>Fungi</taxon>
        <taxon>Dikarya</taxon>
        <taxon>Ascomycota</taxon>
        <taxon>Pezizomycotina</taxon>
        <taxon>Eurotiomycetes</taxon>
        <taxon>Eurotiomycetidae</taxon>
        <taxon>Eurotiales</taxon>
        <taxon>Aspergillaceae</taxon>
        <taxon>Aspergillus</taxon>
        <taxon>Aspergillus subgen. Circumdati</taxon>
    </lineage>
</organism>
<sequence length="282" mass="30560">MALNLIHWLSLCLLVTAAFANQISDPDNTCFASNNASPKTNYDACCPGPATNSKFQSGTGYAGGVQFRYQCGVSPDPAGNEVPHKVGSMQDCAALCAETTDCKAGTWDYQFSRCFLTNKMTGQTKLSRLWVLLEKVSSGSPEVENALKECLRVRDDCQNTVLHLEESVDTLTNQLIACRAGDGGKEGGLAKRSGCPTADGKKVTVGSSTYTITCSRSYVSGQDKKRLVPKVASFEDCVSLCSDETSCQGITYDERPGQQWCWVHYEIGVEEITSNVVARRLD</sequence>
<dbReference type="OrthoDB" id="4462933at2759"/>
<dbReference type="EMBL" id="ML735218">
    <property type="protein sequence ID" value="KAE8395511.1"/>
    <property type="molecule type" value="Genomic_DNA"/>
</dbReference>
<protein>
    <recommendedName>
        <fullName evidence="2">Apple domain-containing protein</fullName>
    </recommendedName>
</protein>
<dbReference type="PROSITE" id="PS50948">
    <property type="entry name" value="PAN"/>
    <property type="match status" value="1"/>
</dbReference>
<dbReference type="Gene3D" id="3.50.4.10">
    <property type="entry name" value="Hepatocyte Growth Factor"/>
    <property type="match status" value="2"/>
</dbReference>
<reference evidence="3" key="1">
    <citation type="submission" date="2019-04" db="EMBL/GenBank/DDBJ databases">
        <title>Friends and foes A comparative genomics studyof 23 Aspergillus species from section Flavi.</title>
        <authorList>
            <consortium name="DOE Joint Genome Institute"/>
            <person name="Kjaerbolling I."/>
            <person name="Vesth T."/>
            <person name="Frisvad J.C."/>
            <person name="Nybo J.L."/>
            <person name="Theobald S."/>
            <person name="Kildgaard S."/>
            <person name="Isbrandt T."/>
            <person name="Kuo A."/>
            <person name="Sato A."/>
            <person name="Lyhne E.K."/>
            <person name="Kogle M.E."/>
            <person name="Wiebenga A."/>
            <person name="Kun R.S."/>
            <person name="Lubbers R.J."/>
            <person name="Makela M.R."/>
            <person name="Barry K."/>
            <person name="Chovatia M."/>
            <person name="Clum A."/>
            <person name="Daum C."/>
            <person name="Haridas S."/>
            <person name="He G."/>
            <person name="LaButti K."/>
            <person name="Lipzen A."/>
            <person name="Mondo S."/>
            <person name="Riley R."/>
            <person name="Salamov A."/>
            <person name="Simmons B.A."/>
            <person name="Magnuson J.K."/>
            <person name="Henrissat B."/>
            <person name="Mortensen U.H."/>
            <person name="Larsen T.O."/>
            <person name="Devries R.P."/>
            <person name="Grigoriev I.V."/>
            <person name="Machida M."/>
            <person name="Baker S.E."/>
            <person name="Andersen M.R."/>
        </authorList>
    </citation>
    <scope>NUCLEOTIDE SEQUENCE [LARGE SCALE GENOMIC DNA]</scope>
    <source>
        <strain evidence="3">IBT 14317</strain>
    </source>
</reference>
<keyword evidence="1" id="KW-0732">Signal</keyword>
<gene>
    <name evidence="3" type="ORF">BDV23DRAFT_145118</name>
</gene>